<keyword evidence="3" id="KW-1185">Reference proteome</keyword>
<evidence type="ECO:0000313" key="3">
    <source>
        <dbReference type="Proteomes" id="UP000501452"/>
    </source>
</evidence>
<feature type="transmembrane region" description="Helical" evidence="1">
    <location>
        <begin position="149"/>
        <end position="168"/>
    </location>
</feature>
<feature type="transmembrane region" description="Helical" evidence="1">
    <location>
        <begin position="105"/>
        <end position="129"/>
    </location>
</feature>
<dbReference type="EMBL" id="CP045119">
    <property type="protein sequence ID" value="QIN81602.1"/>
    <property type="molecule type" value="Genomic_DNA"/>
</dbReference>
<dbReference type="Gene3D" id="1.10.1760.20">
    <property type="match status" value="1"/>
</dbReference>
<evidence type="ECO:0000313" key="2">
    <source>
        <dbReference type="EMBL" id="QIN81602.1"/>
    </source>
</evidence>
<evidence type="ECO:0000256" key="1">
    <source>
        <dbReference type="SAM" id="Phobius"/>
    </source>
</evidence>
<sequence>MNAFRDTRVLTEAALAVALAFVLSFVKVFEMPLGGSISLEMFPLMLLALRQGPVVGITAGAVYGLMDIITPPVFVFHPVQVLLDYPLAFGALGLAGFFRPTVRGAIVGATAAVLARFACHFLSGVVFFASYAPEGWNPYLYSAAYNAAYLVPSLVIAAVVVVVLLRALEGAQPSPRQLRYRRSAVS</sequence>
<feature type="transmembrane region" description="Helical" evidence="1">
    <location>
        <begin position="78"/>
        <end position="98"/>
    </location>
</feature>
<dbReference type="GO" id="GO:0005886">
    <property type="term" value="C:plasma membrane"/>
    <property type="evidence" value="ECO:0007669"/>
    <property type="project" value="InterPro"/>
</dbReference>
<dbReference type="Pfam" id="PF09515">
    <property type="entry name" value="Thia_YuaJ"/>
    <property type="match status" value="1"/>
</dbReference>
<dbReference type="RefSeq" id="WP_166173140.1">
    <property type="nucleotide sequence ID" value="NZ_CP045119.1"/>
</dbReference>
<organism evidence="2 3">
    <name type="scientific">Rubrobacter tropicus</name>
    <dbReference type="NCBI Taxonomy" id="2653851"/>
    <lineage>
        <taxon>Bacteria</taxon>
        <taxon>Bacillati</taxon>
        <taxon>Actinomycetota</taxon>
        <taxon>Rubrobacteria</taxon>
        <taxon>Rubrobacterales</taxon>
        <taxon>Rubrobacteraceae</taxon>
        <taxon>Rubrobacter</taxon>
    </lineage>
</organism>
<protein>
    <submittedName>
        <fullName evidence="2">Energy-coupled thiamine transporter ThiT</fullName>
    </submittedName>
</protein>
<dbReference type="InterPro" id="IPR012651">
    <property type="entry name" value="Thia_Transptr_ThiT"/>
</dbReference>
<dbReference type="AlphaFoldDB" id="A0A6G8Q549"/>
<dbReference type="GO" id="GO:0015234">
    <property type="term" value="F:thiamine transmembrane transporter activity"/>
    <property type="evidence" value="ECO:0007669"/>
    <property type="project" value="InterPro"/>
</dbReference>
<feature type="transmembrane region" description="Helical" evidence="1">
    <location>
        <begin position="12"/>
        <end position="29"/>
    </location>
</feature>
<gene>
    <name evidence="2" type="primary">thiT</name>
    <name evidence="2" type="ORF">GBA63_02385</name>
</gene>
<keyword evidence="1" id="KW-1133">Transmembrane helix</keyword>
<dbReference type="Proteomes" id="UP000501452">
    <property type="component" value="Chromosome"/>
</dbReference>
<proteinExistence type="predicted"/>
<reference evidence="2 3" key="1">
    <citation type="submission" date="2019-10" db="EMBL/GenBank/DDBJ databases">
        <title>Rubrobacter sp nov SCSIO 52090 isolated from a deep-sea sediment in the South China Sea.</title>
        <authorList>
            <person name="Chen R.W."/>
        </authorList>
    </citation>
    <scope>NUCLEOTIDE SEQUENCE [LARGE SCALE GENOMIC DNA]</scope>
    <source>
        <strain evidence="2 3">SCSIO 52909</strain>
    </source>
</reference>
<accession>A0A6G8Q549</accession>
<keyword evidence="1" id="KW-0812">Transmembrane</keyword>
<dbReference type="NCBIfam" id="TIGR02357">
    <property type="entry name" value="ECF_ThiT_YuaJ"/>
    <property type="match status" value="1"/>
</dbReference>
<keyword evidence="1" id="KW-0472">Membrane</keyword>
<name>A0A6G8Q549_9ACTN</name>
<dbReference type="KEGG" id="rub:GBA63_02385"/>